<dbReference type="PANTHER" id="PTHR43245:SF51">
    <property type="entry name" value="SHORT CHAIN DEHYDROGENASE_REDUCTASE FAMILY 42E, MEMBER 2"/>
    <property type="match status" value="1"/>
</dbReference>
<dbReference type="Gene3D" id="3.40.50.720">
    <property type="entry name" value="NAD(P)-binding Rossmann-like Domain"/>
    <property type="match status" value="1"/>
</dbReference>
<dbReference type="PANTHER" id="PTHR43245">
    <property type="entry name" value="BIFUNCTIONAL POLYMYXIN RESISTANCE PROTEIN ARNA"/>
    <property type="match status" value="1"/>
</dbReference>
<dbReference type="SUPFAM" id="SSF51735">
    <property type="entry name" value="NAD(P)-binding Rossmann-fold domains"/>
    <property type="match status" value="1"/>
</dbReference>
<dbReference type="InterPro" id="IPR050177">
    <property type="entry name" value="Lipid_A_modif_metabolic_enz"/>
</dbReference>
<gene>
    <name evidence="2" type="ORF">C7M71_001395</name>
</gene>
<evidence type="ECO:0000313" key="2">
    <source>
        <dbReference type="EMBL" id="AXI76333.1"/>
    </source>
</evidence>
<dbReference type="EMBL" id="CP031264">
    <property type="protein sequence ID" value="AXI76333.1"/>
    <property type="molecule type" value="Genomic_DNA"/>
</dbReference>
<sequence>MAVLFTGATGFLGSRILRELLAEDSEETITVLGRGTPQELRGRVEAAVTWLGGPPPAGGGFGRLRYVTADLTRHRLGLRGRDRAAVTEGCTTLWHCAARLALQGDPAPLFKANVAGTRRILELAGEAPGARVVHISTAYVAGGRRTGHVLESDLTEEYGFRTSYEETKYTAERLVHAWAARTGRTATVLRPSLLVDDRRIPDGLPDQSLGVLARLIGAALRQKAAGDETLARLLGGGDAHGSGMHFRIQGDPGGGINMVPVDYAARAAVRVAAARTGPGVRTVHITHPQNTGFAAAKYAFEARYPGITLTMVPTVPAPDPYEALFALHLGSLLAFLAQRRTYDRGNLLRDVGDLPDPQPVDGPYLARALGCTAAVASAVQPVPLPRPPAGARSASAG</sequence>
<accession>A0A345SRH8</accession>
<feature type="domain" description="Thioester reductase (TE)" evidence="1">
    <location>
        <begin position="6"/>
        <end position="267"/>
    </location>
</feature>
<evidence type="ECO:0000259" key="1">
    <source>
        <dbReference type="Pfam" id="PF07993"/>
    </source>
</evidence>
<keyword evidence="3" id="KW-1185">Reference proteome</keyword>
<dbReference type="AlphaFoldDB" id="A0A345SRH8"/>
<dbReference type="KEGG" id="stri:C7M71_001395"/>
<organism evidence="2 3">
    <name type="scientific">Peterkaempfera bronchialis</name>
    <dbReference type="NCBI Taxonomy" id="2126346"/>
    <lineage>
        <taxon>Bacteria</taxon>
        <taxon>Bacillati</taxon>
        <taxon>Actinomycetota</taxon>
        <taxon>Actinomycetes</taxon>
        <taxon>Kitasatosporales</taxon>
        <taxon>Streptomycetaceae</taxon>
        <taxon>Peterkaempfera</taxon>
    </lineage>
</organism>
<dbReference type="Pfam" id="PF07993">
    <property type="entry name" value="NAD_binding_4"/>
    <property type="match status" value="1"/>
</dbReference>
<dbReference type="OrthoDB" id="9810734at2"/>
<evidence type="ECO:0000313" key="3">
    <source>
        <dbReference type="Proteomes" id="UP000249340"/>
    </source>
</evidence>
<name>A0A345SRH8_9ACTN</name>
<dbReference type="InterPro" id="IPR036291">
    <property type="entry name" value="NAD(P)-bd_dom_sf"/>
</dbReference>
<reference evidence="3" key="1">
    <citation type="submission" date="2018-07" db="EMBL/GenBank/DDBJ databases">
        <title>Streptacidiphilus bronchialis DSM 106435 chromosome.</title>
        <authorList>
            <person name="Batra D."/>
            <person name="Gulvik C.A."/>
        </authorList>
    </citation>
    <scope>NUCLEOTIDE SEQUENCE [LARGE SCALE GENOMIC DNA]</scope>
    <source>
        <strain evidence="3">DSM 106435</strain>
    </source>
</reference>
<protein>
    <submittedName>
        <fullName evidence="2">NAD-dependent epimerase/dehydratase family protein</fullName>
    </submittedName>
</protein>
<dbReference type="Proteomes" id="UP000249340">
    <property type="component" value="Chromosome"/>
</dbReference>
<proteinExistence type="predicted"/>
<dbReference type="InterPro" id="IPR013120">
    <property type="entry name" value="FAR_NAD-bd"/>
</dbReference>
<dbReference type="RefSeq" id="WP_111493823.1">
    <property type="nucleotide sequence ID" value="NZ_CP031264.1"/>
</dbReference>